<dbReference type="EMBL" id="JACHGF010000002">
    <property type="protein sequence ID" value="MBB5283757.1"/>
    <property type="molecule type" value="Genomic_DNA"/>
</dbReference>
<dbReference type="InterPro" id="IPR027396">
    <property type="entry name" value="DsrEFH-like"/>
</dbReference>
<dbReference type="SUPFAM" id="SSF75169">
    <property type="entry name" value="DsrEFH-like"/>
    <property type="match status" value="1"/>
</dbReference>
<dbReference type="AlphaFoldDB" id="A0A840TPV5"/>
<dbReference type="Proteomes" id="UP000557307">
    <property type="component" value="Unassembled WGS sequence"/>
</dbReference>
<comment type="caution">
    <text evidence="1">The sequence shown here is derived from an EMBL/GenBank/DDBJ whole genome shotgun (WGS) entry which is preliminary data.</text>
</comment>
<protein>
    <recommendedName>
        <fullName evidence="3">Sulfur reduction protein DsrE</fullName>
    </recommendedName>
</protein>
<dbReference type="RefSeq" id="WP_184173422.1">
    <property type="nucleotide sequence ID" value="NZ_JACHGF010000002.1"/>
</dbReference>
<dbReference type="PANTHER" id="PTHR37691:SF1">
    <property type="entry name" value="BLR3518 PROTEIN"/>
    <property type="match status" value="1"/>
</dbReference>
<accession>A0A840TPV5</accession>
<dbReference type="Pfam" id="PF02635">
    <property type="entry name" value="DsrE"/>
    <property type="match status" value="1"/>
</dbReference>
<reference evidence="1 2" key="1">
    <citation type="submission" date="2020-08" db="EMBL/GenBank/DDBJ databases">
        <title>Genomic Encyclopedia of Type Strains, Phase IV (KMG-IV): sequencing the most valuable type-strain genomes for metagenomic binning, comparative biology and taxonomic classification.</title>
        <authorList>
            <person name="Goeker M."/>
        </authorList>
    </citation>
    <scope>NUCLEOTIDE SEQUENCE [LARGE SCALE GENOMIC DNA]</scope>
    <source>
        <strain evidence="1 2">DSM 105074</strain>
    </source>
</reference>
<evidence type="ECO:0000313" key="2">
    <source>
        <dbReference type="Proteomes" id="UP000557307"/>
    </source>
</evidence>
<evidence type="ECO:0000313" key="1">
    <source>
        <dbReference type="EMBL" id="MBB5283757.1"/>
    </source>
</evidence>
<gene>
    <name evidence="1" type="ORF">HNQ92_001883</name>
</gene>
<sequence>MKYKALFQLNTAAPTSGKTALRQINNALDALQPEVLIQLVVHGEGLAWVLRDDTPFASQLLELYHKGVKIVVCQNSLASRQITDEEVLPFVQVVPSAVAYLIQHQQEGWSYLKV</sequence>
<keyword evidence="2" id="KW-1185">Reference proteome</keyword>
<dbReference type="Gene3D" id="3.40.1260.10">
    <property type="entry name" value="DsrEFH-like"/>
    <property type="match status" value="1"/>
</dbReference>
<proteinExistence type="predicted"/>
<organism evidence="1 2">
    <name type="scientific">Rhabdobacter roseus</name>
    <dbReference type="NCBI Taxonomy" id="1655419"/>
    <lineage>
        <taxon>Bacteria</taxon>
        <taxon>Pseudomonadati</taxon>
        <taxon>Bacteroidota</taxon>
        <taxon>Cytophagia</taxon>
        <taxon>Cytophagales</taxon>
        <taxon>Cytophagaceae</taxon>
        <taxon>Rhabdobacter</taxon>
    </lineage>
</organism>
<dbReference type="InterPro" id="IPR003787">
    <property type="entry name" value="Sulphur_relay_DsrE/F-like"/>
</dbReference>
<evidence type="ECO:0008006" key="3">
    <source>
        <dbReference type="Google" id="ProtNLM"/>
    </source>
</evidence>
<dbReference type="PANTHER" id="PTHR37691">
    <property type="entry name" value="BLR3518 PROTEIN"/>
    <property type="match status" value="1"/>
</dbReference>
<name>A0A840TPV5_9BACT</name>